<dbReference type="SUPFAM" id="SSF54637">
    <property type="entry name" value="Thioesterase/thiol ester dehydrase-isomerase"/>
    <property type="match status" value="2"/>
</dbReference>
<gene>
    <name evidence="6" type="ORF">KQ657_003791</name>
</gene>
<evidence type="ECO:0000256" key="2">
    <source>
        <dbReference type="ARBA" id="ARBA00022801"/>
    </source>
</evidence>
<dbReference type="GO" id="GO:0009062">
    <property type="term" value="P:fatty acid catabolic process"/>
    <property type="evidence" value="ECO:0007669"/>
    <property type="project" value="TreeGrafter"/>
</dbReference>
<evidence type="ECO:0000313" key="6">
    <source>
        <dbReference type="EMBL" id="KAG7195265.1"/>
    </source>
</evidence>
<evidence type="ECO:0000256" key="1">
    <source>
        <dbReference type="ARBA" id="ARBA00006538"/>
    </source>
</evidence>
<evidence type="ECO:0000256" key="3">
    <source>
        <dbReference type="SAM" id="MobiDB-lite"/>
    </source>
</evidence>
<dbReference type="PANTHER" id="PTHR11066">
    <property type="entry name" value="ACYL-COA THIOESTERASE"/>
    <property type="match status" value="1"/>
</dbReference>
<dbReference type="GO" id="GO:0006637">
    <property type="term" value="P:acyl-CoA metabolic process"/>
    <property type="evidence" value="ECO:0007669"/>
    <property type="project" value="InterPro"/>
</dbReference>
<organism evidence="6 7">
    <name type="scientific">Scheffersomyces spartinae</name>
    <dbReference type="NCBI Taxonomy" id="45513"/>
    <lineage>
        <taxon>Eukaryota</taxon>
        <taxon>Fungi</taxon>
        <taxon>Dikarya</taxon>
        <taxon>Ascomycota</taxon>
        <taxon>Saccharomycotina</taxon>
        <taxon>Pichiomycetes</taxon>
        <taxon>Debaryomycetaceae</taxon>
        <taxon>Scheffersomyces</taxon>
    </lineage>
</organism>
<name>A0A9P7VCM3_9ASCO</name>
<dbReference type="InterPro" id="IPR003703">
    <property type="entry name" value="Acyl_CoA_thio"/>
</dbReference>
<feature type="domain" description="Acyl-CoA thioesterase-like C-terminal" evidence="5">
    <location>
        <begin position="231"/>
        <end position="330"/>
    </location>
</feature>
<evidence type="ECO:0000259" key="4">
    <source>
        <dbReference type="Pfam" id="PF13622"/>
    </source>
</evidence>
<dbReference type="OrthoDB" id="68328at2759"/>
<comment type="similarity">
    <text evidence="1">Belongs to the C/M/P thioester hydrolase family.</text>
</comment>
<feature type="domain" description="Acyl-CoA thioesterase-like N-terminal HotDog" evidence="4">
    <location>
        <begin position="29"/>
        <end position="106"/>
    </location>
</feature>
<feature type="region of interest" description="Disordered" evidence="3">
    <location>
        <begin position="125"/>
        <end position="151"/>
    </location>
</feature>
<evidence type="ECO:0000313" key="7">
    <source>
        <dbReference type="Proteomes" id="UP000790833"/>
    </source>
</evidence>
<dbReference type="RefSeq" id="XP_043050812.1">
    <property type="nucleotide sequence ID" value="XM_043194488.1"/>
</dbReference>
<dbReference type="AlphaFoldDB" id="A0A9P7VCM3"/>
<dbReference type="InterPro" id="IPR049449">
    <property type="entry name" value="TesB_ACOT8-like_N"/>
</dbReference>
<dbReference type="Gene3D" id="2.40.160.210">
    <property type="entry name" value="Acyl-CoA thioesterase, double hotdog domain"/>
    <property type="match status" value="1"/>
</dbReference>
<dbReference type="CDD" id="cd03444">
    <property type="entry name" value="Thioesterase_II_repeat1"/>
    <property type="match status" value="1"/>
</dbReference>
<dbReference type="Proteomes" id="UP000790833">
    <property type="component" value="Unassembled WGS sequence"/>
</dbReference>
<reference evidence="6" key="1">
    <citation type="submission" date="2021-03" db="EMBL/GenBank/DDBJ databases">
        <authorList>
            <person name="Palmer J.M."/>
        </authorList>
    </citation>
    <scope>NUCLEOTIDE SEQUENCE</scope>
    <source>
        <strain evidence="6">ARV_011</strain>
    </source>
</reference>
<accession>A0A9P7VCM3</accession>
<dbReference type="CDD" id="cd03445">
    <property type="entry name" value="Thioesterase_II_repeat2"/>
    <property type="match status" value="1"/>
</dbReference>
<protein>
    <submittedName>
        <fullName evidence="6">Uncharacterized protein</fullName>
    </submittedName>
</protein>
<sequence length="341" mass="38734">MMVDSLGVEKIDESTYRGLKPLCKPDRAARGVYGGNLVGQALMVAMASAGEGFEPHSLHAYFVKATTDKSPLEWKVEQVSNGKTFANRHLQATQDGKITFLASVSLTKVNDFSKSVKEYEEKMEKYNKLQNASSTSDDDNDDNDDDVEPSKPIQFQTPLLKWLQNSPKLENLPTDKRFGVIKTDFKFPVEMVDLTATIEEELQNVTDRKVGFLLRWTPDEEQTRLLANGDSPGATMIKYVGLGVLSDSIFLTRLARILRVETVDLNHLVHYYSTSLDHVVYFHDHDFDPTQWMKFQFKATRFGNRRVVLEAEIFNHKNVHVATIVQEGLVYFNGLEKYAKL</sequence>
<comment type="caution">
    <text evidence="6">The sequence shown here is derived from an EMBL/GenBank/DDBJ whole genome shotgun (WGS) entry which is preliminary data.</text>
</comment>
<dbReference type="GO" id="GO:0005782">
    <property type="term" value="C:peroxisomal matrix"/>
    <property type="evidence" value="ECO:0007669"/>
    <property type="project" value="UniProtKB-SubCell"/>
</dbReference>
<dbReference type="Pfam" id="PF13622">
    <property type="entry name" value="4HBT_3"/>
    <property type="match status" value="1"/>
</dbReference>
<dbReference type="PANTHER" id="PTHR11066:SF34">
    <property type="entry name" value="ACYL-COENZYME A THIOESTERASE 8"/>
    <property type="match status" value="1"/>
</dbReference>
<proteinExistence type="inferred from homology"/>
<dbReference type="EMBL" id="JAHMUF010000004">
    <property type="protein sequence ID" value="KAG7195265.1"/>
    <property type="molecule type" value="Genomic_DNA"/>
</dbReference>
<dbReference type="InterPro" id="IPR042171">
    <property type="entry name" value="Acyl-CoA_hotdog"/>
</dbReference>
<dbReference type="GO" id="GO:0047617">
    <property type="term" value="F:fatty acyl-CoA hydrolase activity"/>
    <property type="evidence" value="ECO:0007669"/>
    <property type="project" value="InterPro"/>
</dbReference>
<keyword evidence="2" id="KW-0378">Hydrolase</keyword>
<feature type="compositionally biased region" description="Acidic residues" evidence="3">
    <location>
        <begin position="136"/>
        <end position="147"/>
    </location>
</feature>
<dbReference type="InterPro" id="IPR029069">
    <property type="entry name" value="HotDog_dom_sf"/>
</dbReference>
<dbReference type="GeneID" id="66117165"/>
<dbReference type="InterPro" id="IPR049450">
    <property type="entry name" value="ACOT8-like_C"/>
</dbReference>
<keyword evidence="7" id="KW-1185">Reference proteome</keyword>
<dbReference type="Pfam" id="PF20789">
    <property type="entry name" value="4HBT_3C"/>
    <property type="match status" value="1"/>
</dbReference>
<evidence type="ECO:0000259" key="5">
    <source>
        <dbReference type="Pfam" id="PF20789"/>
    </source>
</evidence>